<comment type="caution">
    <text evidence="12">The sequence shown here is derived from an EMBL/GenBank/DDBJ whole genome shotgun (WGS) entry which is preliminary data.</text>
</comment>
<feature type="domain" description="Glycosyl transferase family 3 N-terminal" evidence="11">
    <location>
        <begin position="7"/>
        <end position="67"/>
    </location>
</feature>
<keyword evidence="3 9" id="KW-0328">Glycosyltransferase</keyword>
<evidence type="ECO:0000256" key="4">
    <source>
        <dbReference type="ARBA" id="ARBA00022679"/>
    </source>
</evidence>
<evidence type="ECO:0000256" key="2">
    <source>
        <dbReference type="ARBA" id="ARBA00022605"/>
    </source>
</evidence>
<dbReference type="Gene3D" id="1.20.970.10">
    <property type="entry name" value="Transferase, Pyrimidine Nucleoside Phosphorylase, Chain C"/>
    <property type="match status" value="1"/>
</dbReference>
<comment type="function">
    <text evidence="9">Catalyzes the transfer of the phosphoribosyl group of 5-phosphorylribose-1-pyrophosphate (PRPP) to anthranilate to yield N-(5'-phosphoribosyl)-anthranilate (PRA).</text>
</comment>
<evidence type="ECO:0000259" key="10">
    <source>
        <dbReference type="Pfam" id="PF00591"/>
    </source>
</evidence>
<evidence type="ECO:0000313" key="12">
    <source>
        <dbReference type="EMBL" id="OWR02967.1"/>
    </source>
</evidence>
<dbReference type="GO" id="GO:0004048">
    <property type="term" value="F:anthranilate phosphoribosyltransferase activity"/>
    <property type="evidence" value="ECO:0007669"/>
    <property type="project" value="UniProtKB-UniRule"/>
</dbReference>
<keyword evidence="5 9" id="KW-0822">Tryptophan biosynthesis</keyword>
<comment type="caution">
    <text evidence="9">Lacks conserved residue(s) required for the propagation of feature annotation.</text>
</comment>
<dbReference type="InterPro" id="IPR005940">
    <property type="entry name" value="Anthranilate_Pribosyl_Tfrase"/>
</dbReference>
<feature type="binding site" evidence="9">
    <location>
        <position position="170"/>
    </location>
    <ligand>
        <name>anthranilate</name>
        <dbReference type="ChEBI" id="CHEBI:16567"/>
        <label>2</label>
    </ligand>
</feature>
<feature type="domain" description="Glycosyl transferase family 3" evidence="10">
    <location>
        <begin position="77"/>
        <end position="327"/>
    </location>
</feature>
<dbReference type="InterPro" id="IPR017459">
    <property type="entry name" value="Glycosyl_Trfase_fam3_N_dom"/>
</dbReference>
<dbReference type="PANTHER" id="PTHR43285:SF2">
    <property type="entry name" value="ANTHRANILATE PHOSPHORIBOSYLTRANSFERASE"/>
    <property type="match status" value="1"/>
</dbReference>
<accession>A0A254N9D3</accession>
<dbReference type="InterPro" id="IPR035902">
    <property type="entry name" value="Nuc_phospho_transferase"/>
</dbReference>
<keyword evidence="9" id="KW-0479">Metal-binding</keyword>
<feature type="binding site" evidence="9">
    <location>
        <position position="230"/>
    </location>
    <ligand>
        <name>Mg(2+)</name>
        <dbReference type="ChEBI" id="CHEBI:18420"/>
        <label>1</label>
    </ligand>
</feature>
<dbReference type="OrthoDB" id="9806430at2"/>
<evidence type="ECO:0000256" key="9">
    <source>
        <dbReference type="HAMAP-Rule" id="MF_00211"/>
    </source>
</evidence>
<dbReference type="RefSeq" id="WP_088484121.1">
    <property type="nucleotide sequence ID" value="NZ_JBCNLH010000004.1"/>
</dbReference>
<dbReference type="SUPFAM" id="SSF47648">
    <property type="entry name" value="Nucleoside phosphorylase/phosphoribosyltransferase N-terminal domain"/>
    <property type="match status" value="1"/>
</dbReference>
<dbReference type="Pfam" id="PF02885">
    <property type="entry name" value="Glycos_trans_3N"/>
    <property type="match status" value="1"/>
</dbReference>
<feature type="binding site" evidence="9">
    <location>
        <position position="96"/>
    </location>
    <ligand>
        <name>Mg(2+)</name>
        <dbReference type="ChEBI" id="CHEBI:18420"/>
        <label>1</label>
    </ligand>
</feature>
<comment type="pathway">
    <text evidence="1 9">Amino-acid biosynthesis; L-tryptophan biosynthesis; L-tryptophan from chorismate: step 2/5.</text>
</comment>
<evidence type="ECO:0000256" key="3">
    <source>
        <dbReference type="ARBA" id="ARBA00022676"/>
    </source>
</evidence>
<keyword evidence="9" id="KW-0460">Magnesium</keyword>
<dbReference type="EMBL" id="NISI01000006">
    <property type="protein sequence ID" value="OWR02967.1"/>
    <property type="molecule type" value="Genomic_DNA"/>
</dbReference>
<feature type="binding site" evidence="9">
    <location>
        <position position="84"/>
    </location>
    <ligand>
        <name>5-phospho-alpha-D-ribose 1-diphosphate</name>
        <dbReference type="ChEBI" id="CHEBI:58017"/>
    </ligand>
</feature>
<dbReference type="Proteomes" id="UP000197446">
    <property type="component" value="Unassembled WGS sequence"/>
</dbReference>
<feature type="binding site" evidence="9">
    <location>
        <begin position="94"/>
        <end position="97"/>
    </location>
    <ligand>
        <name>5-phospho-alpha-D-ribose 1-diphosphate</name>
        <dbReference type="ChEBI" id="CHEBI:58017"/>
    </ligand>
</feature>
<proteinExistence type="inferred from homology"/>
<comment type="similarity">
    <text evidence="8">In the C-terminal section; belongs to the anthranilate phosphoribosyltransferase family.</text>
</comment>
<dbReference type="NCBIfam" id="TIGR01245">
    <property type="entry name" value="trpD"/>
    <property type="match status" value="1"/>
</dbReference>
<dbReference type="EC" id="2.4.2.18" evidence="9"/>
<feature type="binding site" evidence="9">
    <location>
        <position position="230"/>
    </location>
    <ligand>
        <name>Mg(2+)</name>
        <dbReference type="ChEBI" id="CHEBI:18420"/>
        <label>2</label>
    </ligand>
</feature>
<evidence type="ECO:0000256" key="5">
    <source>
        <dbReference type="ARBA" id="ARBA00022822"/>
    </source>
</evidence>
<evidence type="ECO:0000259" key="11">
    <source>
        <dbReference type="Pfam" id="PF02885"/>
    </source>
</evidence>
<reference evidence="12 13" key="1">
    <citation type="journal article" date="2007" name="Int. J. Syst. Evol. Microbiol.">
        <title>Description of Pelomonas aquatica sp. nov. and Pelomonas puraquae sp. nov., isolated from industrial and haemodialysis water.</title>
        <authorList>
            <person name="Gomila M."/>
            <person name="Bowien B."/>
            <person name="Falsen E."/>
            <person name="Moore E.R."/>
            <person name="Lalucat J."/>
        </authorList>
    </citation>
    <scope>NUCLEOTIDE SEQUENCE [LARGE SCALE GENOMIC DNA]</scope>
    <source>
        <strain evidence="12 13">CCUG 52769</strain>
    </source>
</reference>
<dbReference type="SUPFAM" id="SSF52418">
    <property type="entry name" value="Nucleoside phosphorylase/phosphoribosyltransferase catalytic domain"/>
    <property type="match status" value="1"/>
</dbReference>
<feature type="binding site" evidence="9">
    <location>
        <position position="92"/>
    </location>
    <ligand>
        <name>5-phospho-alpha-D-ribose 1-diphosphate</name>
        <dbReference type="ChEBI" id="CHEBI:58017"/>
    </ligand>
</feature>
<comment type="catalytic activity">
    <reaction evidence="7 9">
        <text>N-(5-phospho-beta-D-ribosyl)anthranilate + diphosphate = 5-phospho-alpha-D-ribose 1-diphosphate + anthranilate</text>
        <dbReference type="Rhea" id="RHEA:11768"/>
        <dbReference type="ChEBI" id="CHEBI:16567"/>
        <dbReference type="ChEBI" id="CHEBI:18277"/>
        <dbReference type="ChEBI" id="CHEBI:33019"/>
        <dbReference type="ChEBI" id="CHEBI:58017"/>
        <dbReference type="EC" id="2.4.2.18"/>
    </reaction>
</comment>
<name>A0A254N9D3_9BURK</name>
<dbReference type="GO" id="GO:0000287">
    <property type="term" value="F:magnesium ion binding"/>
    <property type="evidence" value="ECO:0007669"/>
    <property type="project" value="UniProtKB-UniRule"/>
</dbReference>
<feature type="binding site" evidence="9">
    <location>
        <position position="84"/>
    </location>
    <ligand>
        <name>anthranilate</name>
        <dbReference type="ChEBI" id="CHEBI:16567"/>
        <label>1</label>
    </ligand>
</feature>
<feature type="binding site" evidence="9">
    <location>
        <begin position="112"/>
        <end position="120"/>
    </location>
    <ligand>
        <name>5-phospho-alpha-D-ribose 1-diphosphate</name>
        <dbReference type="ChEBI" id="CHEBI:58017"/>
    </ligand>
</feature>
<dbReference type="PANTHER" id="PTHR43285">
    <property type="entry name" value="ANTHRANILATE PHOSPHORIBOSYLTRANSFERASE"/>
    <property type="match status" value="1"/>
</dbReference>
<protein>
    <recommendedName>
        <fullName evidence="9">Anthranilate phosphoribosyltransferase</fullName>
        <ecNumber evidence="9">2.4.2.18</ecNumber>
    </recommendedName>
</protein>
<feature type="binding site" evidence="9">
    <location>
        <begin position="87"/>
        <end position="88"/>
    </location>
    <ligand>
        <name>5-phospho-alpha-D-ribose 1-diphosphate</name>
        <dbReference type="ChEBI" id="CHEBI:58017"/>
    </ligand>
</feature>
<evidence type="ECO:0000256" key="8">
    <source>
        <dbReference type="ARBA" id="ARBA00061188"/>
    </source>
</evidence>
<sequence>MPITDTEALTRVIEHREIFHDEMLTLMRRIMAGEMSPVIAAALITGLRVKKETIGEITAAAQVMRELSNKVPLGPLPHLVDVVGTGGDGAHSFNISTCSMFVAAAAGAQVAKHGNRSVSSKTGSADVLEALGANIQLTPRQVAASVAECGIGFMFAPNHHPAMKNIAPVRRELGVRTIFNILGPLTNPAGAPNILMGVFHPDLVGIQVRVLQRLGAEHALVVYGKDGMDEISLGATTLVGELKDGAIREYEVHPEDFGFAMASNRSLKVEGPEQSREMLLGVLDGQAGPARDIVLLNAGATLYAANVAASLPDGIERARKALDSGAARAKLDAFVKATKGLGGAA</sequence>
<keyword evidence="6 9" id="KW-0057">Aromatic amino acid biosynthesis</keyword>
<dbReference type="AlphaFoldDB" id="A0A254N9D3"/>
<evidence type="ECO:0000256" key="1">
    <source>
        <dbReference type="ARBA" id="ARBA00004907"/>
    </source>
</evidence>
<comment type="cofactor">
    <cofactor evidence="9">
        <name>Mg(2+)</name>
        <dbReference type="ChEBI" id="CHEBI:18420"/>
    </cofactor>
    <text evidence="9">Binds 2 magnesium ions per monomer.</text>
</comment>
<keyword evidence="2 9" id="KW-0028">Amino-acid biosynthesis</keyword>
<comment type="subunit">
    <text evidence="9">Homodimer.</text>
</comment>
<feature type="binding site" evidence="9">
    <location>
        <position position="115"/>
    </location>
    <ligand>
        <name>anthranilate</name>
        <dbReference type="ChEBI" id="CHEBI:16567"/>
        <label>1</label>
    </ligand>
</feature>
<feature type="binding site" evidence="9">
    <location>
        <position position="124"/>
    </location>
    <ligand>
        <name>5-phospho-alpha-D-ribose 1-diphosphate</name>
        <dbReference type="ChEBI" id="CHEBI:58017"/>
    </ligand>
</feature>
<feature type="binding site" evidence="9">
    <location>
        <position position="229"/>
    </location>
    <ligand>
        <name>Mg(2+)</name>
        <dbReference type="ChEBI" id="CHEBI:18420"/>
        <label>2</label>
    </ligand>
</feature>
<dbReference type="HAMAP" id="MF_00211">
    <property type="entry name" value="TrpD"/>
    <property type="match status" value="1"/>
</dbReference>
<comment type="similarity">
    <text evidence="9">Belongs to the anthranilate phosphoribosyltransferase family.</text>
</comment>
<dbReference type="InterPro" id="IPR000312">
    <property type="entry name" value="Glycosyl_Trfase_fam3"/>
</dbReference>
<dbReference type="UniPathway" id="UPA00035">
    <property type="reaction ID" value="UER00041"/>
</dbReference>
<dbReference type="GO" id="GO:0000162">
    <property type="term" value="P:L-tryptophan biosynthetic process"/>
    <property type="evidence" value="ECO:0007669"/>
    <property type="project" value="UniProtKB-UniRule"/>
</dbReference>
<gene>
    <name evidence="9 12" type="primary">trpD</name>
    <name evidence="12" type="ORF">CDO81_15395</name>
</gene>
<dbReference type="Gene3D" id="3.40.1030.10">
    <property type="entry name" value="Nucleoside phosphorylase/phosphoribosyltransferase catalytic domain"/>
    <property type="match status" value="1"/>
</dbReference>
<evidence type="ECO:0000313" key="13">
    <source>
        <dbReference type="Proteomes" id="UP000197446"/>
    </source>
</evidence>
<dbReference type="Pfam" id="PF00591">
    <property type="entry name" value="Glycos_transf_3"/>
    <property type="match status" value="1"/>
</dbReference>
<dbReference type="InterPro" id="IPR036320">
    <property type="entry name" value="Glycosyl_Trfase_fam3_N_dom_sf"/>
</dbReference>
<evidence type="ECO:0000256" key="6">
    <source>
        <dbReference type="ARBA" id="ARBA00023141"/>
    </source>
</evidence>
<dbReference type="FunFam" id="3.40.1030.10:FF:000002">
    <property type="entry name" value="Anthranilate phosphoribosyltransferase"/>
    <property type="match status" value="1"/>
</dbReference>
<keyword evidence="13" id="KW-1185">Reference proteome</keyword>
<organism evidence="12 13">
    <name type="scientific">Roseateles puraquae</name>
    <dbReference type="NCBI Taxonomy" id="431059"/>
    <lineage>
        <taxon>Bacteria</taxon>
        <taxon>Pseudomonadati</taxon>
        <taxon>Pseudomonadota</taxon>
        <taxon>Betaproteobacteria</taxon>
        <taxon>Burkholderiales</taxon>
        <taxon>Sphaerotilaceae</taxon>
        <taxon>Roseateles</taxon>
    </lineage>
</organism>
<evidence type="ECO:0000256" key="7">
    <source>
        <dbReference type="ARBA" id="ARBA00052328"/>
    </source>
</evidence>
<keyword evidence="4 9" id="KW-0808">Transferase</keyword>
<dbReference type="GO" id="GO:0005829">
    <property type="term" value="C:cytosol"/>
    <property type="evidence" value="ECO:0007669"/>
    <property type="project" value="TreeGrafter"/>
</dbReference>